<dbReference type="GO" id="GO:0016020">
    <property type="term" value="C:membrane"/>
    <property type="evidence" value="ECO:0007669"/>
    <property type="project" value="UniProtKB-SubCell"/>
</dbReference>
<evidence type="ECO:0000313" key="9">
    <source>
        <dbReference type="EMBL" id="AMC10134.1"/>
    </source>
</evidence>
<keyword evidence="6 7" id="KW-0472">Membrane</keyword>
<proteinExistence type="inferred from homology"/>
<evidence type="ECO:0000256" key="3">
    <source>
        <dbReference type="ARBA" id="ARBA00022679"/>
    </source>
</evidence>
<evidence type="ECO:0000256" key="4">
    <source>
        <dbReference type="ARBA" id="ARBA00022692"/>
    </source>
</evidence>
<dbReference type="InterPro" id="IPR017475">
    <property type="entry name" value="EPS_sugar_tfrase"/>
</dbReference>
<evidence type="ECO:0000256" key="1">
    <source>
        <dbReference type="ARBA" id="ARBA00004141"/>
    </source>
</evidence>
<comment type="subcellular location">
    <subcellularLocation>
        <location evidence="1">Membrane</location>
        <topology evidence="1">Multi-pass membrane protein</topology>
    </subcellularLocation>
</comment>
<dbReference type="GO" id="GO:0016780">
    <property type="term" value="F:phosphotransferase activity, for other substituted phosphate groups"/>
    <property type="evidence" value="ECO:0007669"/>
    <property type="project" value="TreeGrafter"/>
</dbReference>
<evidence type="ECO:0000259" key="8">
    <source>
        <dbReference type="Pfam" id="PF02397"/>
    </source>
</evidence>
<keyword evidence="4 7" id="KW-0812">Transmembrane</keyword>
<gene>
    <name evidence="9" type="ORF">Lupro_02220</name>
</gene>
<feature type="domain" description="Bacterial sugar transferase" evidence="8">
    <location>
        <begin position="274"/>
        <end position="456"/>
    </location>
</feature>
<feature type="transmembrane region" description="Helical" evidence="7">
    <location>
        <begin position="78"/>
        <end position="98"/>
    </location>
</feature>
<organism evidence="9 10">
    <name type="scientific">Lutibacter profundi</name>
    <dbReference type="NCBI Taxonomy" id="1622118"/>
    <lineage>
        <taxon>Bacteria</taxon>
        <taxon>Pseudomonadati</taxon>
        <taxon>Bacteroidota</taxon>
        <taxon>Flavobacteriia</taxon>
        <taxon>Flavobacteriales</taxon>
        <taxon>Flavobacteriaceae</taxon>
        <taxon>Lutibacter</taxon>
    </lineage>
</organism>
<name>A0A109RMW3_9FLAO</name>
<sequence length="461" mass="54191">MPHSNIHFSISERKIYLRFLDAAFILIGLYLFDTFFDFQYFDFSNTQILTWMLLLIFYLYFFGEIFEMYNLKVASDIYLTLRSTVITTVFTTLFYVFTPILSPELPQNRIQIAYLFLVILIALSVNRFFYMKLIFSPKFLKNILIIADTEQIENVILNNQNKGTNKIVAYVSNKSLANSTALAYESFETVNLEQMVRTNFINEIIVSSSSLQFITNTLNSQLIELFEKGLMIRSIDSFIEEDTNRISEYQLKQDFYNYFSFSKSHQNNLYLTFRRGFDLFFSLIGILFFLLLIPFVLIGNIIGNRGKLLYKQIRVGKHGKKFIIIKFRTMIANSEKNGAVWARKNDVRITPFGRILRKSRIDEIPQFINVLKNDMSLIGPRPERPEFVEKLEKELPFYAIRHVIKPGLTGWAQVMHPYASTVEDQQKKLMYDLYYIKERNILIDLKIVIKTISTILFFRGT</sequence>
<dbReference type="InterPro" id="IPR003362">
    <property type="entry name" value="Bact_transf"/>
</dbReference>
<feature type="transmembrane region" description="Helical" evidence="7">
    <location>
        <begin position="15"/>
        <end position="36"/>
    </location>
</feature>
<dbReference type="AlphaFoldDB" id="A0A109RMW3"/>
<dbReference type="PANTHER" id="PTHR30576:SF0">
    <property type="entry name" value="UNDECAPRENYL-PHOSPHATE N-ACETYLGALACTOSAMINYL 1-PHOSPHATE TRANSFERASE-RELATED"/>
    <property type="match status" value="1"/>
</dbReference>
<feature type="transmembrane region" description="Helical" evidence="7">
    <location>
        <begin position="110"/>
        <end position="130"/>
    </location>
</feature>
<feature type="transmembrane region" description="Helical" evidence="7">
    <location>
        <begin position="279"/>
        <end position="302"/>
    </location>
</feature>
<dbReference type="RefSeq" id="WP_068205890.1">
    <property type="nucleotide sequence ID" value="NZ_CP013355.1"/>
</dbReference>
<accession>A0A109RMW3</accession>
<keyword evidence="10" id="KW-1185">Reference proteome</keyword>
<dbReference type="Pfam" id="PF02397">
    <property type="entry name" value="Bac_transf"/>
    <property type="match status" value="1"/>
</dbReference>
<dbReference type="PATRIC" id="fig|1622118.3.peg.455"/>
<feature type="transmembrane region" description="Helical" evidence="7">
    <location>
        <begin position="48"/>
        <end position="66"/>
    </location>
</feature>
<evidence type="ECO:0000256" key="5">
    <source>
        <dbReference type="ARBA" id="ARBA00022989"/>
    </source>
</evidence>
<reference evidence="10" key="1">
    <citation type="submission" date="2015-12" db="EMBL/GenBank/DDBJ databases">
        <title>Complete genome sequence of Lutibacter profundus strain LP1.</title>
        <authorList>
            <person name="Wissuwa J."/>
            <person name="Le Moine Bauer S."/>
            <person name="Stokke R."/>
            <person name="Dahle H."/>
            <person name="Steen I.H."/>
        </authorList>
    </citation>
    <scope>NUCLEOTIDE SEQUENCE [LARGE SCALE GENOMIC DNA]</scope>
    <source>
        <strain evidence="10">LP1</strain>
    </source>
</reference>
<dbReference type="NCBIfam" id="TIGR03025">
    <property type="entry name" value="EPS_sugtrans"/>
    <property type="match status" value="1"/>
</dbReference>
<dbReference type="OrthoDB" id="9808602at2"/>
<keyword evidence="3" id="KW-0808">Transferase</keyword>
<protein>
    <recommendedName>
        <fullName evidence="8">Bacterial sugar transferase domain-containing protein</fullName>
    </recommendedName>
</protein>
<keyword evidence="5 7" id="KW-1133">Transmembrane helix</keyword>
<comment type="similarity">
    <text evidence="2">Belongs to the bacterial sugar transferase family.</text>
</comment>
<dbReference type="KEGG" id="lut:Lupro_02220"/>
<evidence type="ECO:0000256" key="6">
    <source>
        <dbReference type="ARBA" id="ARBA00023136"/>
    </source>
</evidence>
<evidence type="ECO:0000313" key="10">
    <source>
        <dbReference type="Proteomes" id="UP000059672"/>
    </source>
</evidence>
<reference evidence="9 10" key="2">
    <citation type="journal article" date="2016" name="Int. J. Syst. Evol. Microbiol.">
        <title>Lutibacter profundi sp. nov., isolated from a deep-sea hydrothermal system on the Arctic Mid-Ocean Ridge and emended description of the genus Lutibacter.</title>
        <authorList>
            <person name="Le Moine Bauer S."/>
            <person name="Roalkvam I."/>
            <person name="Steen I.H."/>
            <person name="Dahle H."/>
        </authorList>
    </citation>
    <scope>NUCLEOTIDE SEQUENCE [LARGE SCALE GENOMIC DNA]</scope>
    <source>
        <strain evidence="9 10">LP1</strain>
    </source>
</reference>
<dbReference type="EMBL" id="CP013355">
    <property type="protein sequence ID" value="AMC10134.1"/>
    <property type="molecule type" value="Genomic_DNA"/>
</dbReference>
<dbReference type="Proteomes" id="UP000059672">
    <property type="component" value="Chromosome"/>
</dbReference>
<evidence type="ECO:0000256" key="7">
    <source>
        <dbReference type="SAM" id="Phobius"/>
    </source>
</evidence>
<evidence type="ECO:0000256" key="2">
    <source>
        <dbReference type="ARBA" id="ARBA00006464"/>
    </source>
</evidence>
<dbReference type="PANTHER" id="PTHR30576">
    <property type="entry name" value="COLANIC BIOSYNTHESIS UDP-GLUCOSE LIPID CARRIER TRANSFERASE"/>
    <property type="match status" value="1"/>
</dbReference>
<dbReference type="STRING" id="1622118.Lupro_02220"/>